<dbReference type="InterPro" id="IPR020588">
    <property type="entry name" value="RecA_ATP-bd"/>
</dbReference>
<reference evidence="2 3" key="2">
    <citation type="journal article" date="2013" name="PLoS ONE">
        <title>Whole genome mapping and re-organization of the nuclear and mitochondrial genomes of Babesia microti isolates.</title>
        <authorList>
            <person name="Cornillot E."/>
            <person name="Dassouli A."/>
            <person name="Garg A."/>
            <person name="Pachikara N."/>
            <person name="Randazzo S."/>
            <person name="Depoix D."/>
            <person name="Carcy B."/>
            <person name="Delbecq S."/>
            <person name="Frutos R."/>
            <person name="Silva J.C."/>
            <person name="Sutton R."/>
            <person name="Krause P.J."/>
            <person name="Mamoun C.B."/>
        </authorList>
    </citation>
    <scope>NUCLEOTIDE SEQUENCE [LARGE SCALE GENOMIC DNA]</scope>
    <source>
        <strain evidence="2 3">RI</strain>
    </source>
</reference>
<dbReference type="AlphaFoldDB" id="A0A1R4AAW5"/>
<dbReference type="SUPFAM" id="SSF52540">
    <property type="entry name" value="P-loop containing nucleoside triphosphate hydrolases"/>
    <property type="match status" value="1"/>
</dbReference>
<dbReference type="KEGG" id="bmic:BMR1_02g03670"/>
<dbReference type="PANTHER" id="PTHR46487">
    <property type="entry name" value="DNA REPAIR PROTEIN XRCC3"/>
    <property type="match status" value="1"/>
</dbReference>
<dbReference type="GO" id="GO:0033065">
    <property type="term" value="C:Rad51C-XRCC3 complex"/>
    <property type="evidence" value="ECO:0007669"/>
    <property type="project" value="TreeGrafter"/>
</dbReference>
<dbReference type="Pfam" id="PF08423">
    <property type="entry name" value="Rad51"/>
    <property type="match status" value="1"/>
</dbReference>
<organism evidence="2 3">
    <name type="scientific">Babesia microti (strain RI)</name>
    <dbReference type="NCBI Taxonomy" id="1133968"/>
    <lineage>
        <taxon>Eukaryota</taxon>
        <taxon>Sar</taxon>
        <taxon>Alveolata</taxon>
        <taxon>Apicomplexa</taxon>
        <taxon>Aconoidasida</taxon>
        <taxon>Piroplasmida</taxon>
        <taxon>Babesiidae</taxon>
        <taxon>Babesia</taxon>
    </lineage>
</organism>
<dbReference type="GO" id="GO:0071140">
    <property type="term" value="P:resolution of mitotic recombination intermediates"/>
    <property type="evidence" value="ECO:0007669"/>
    <property type="project" value="TreeGrafter"/>
</dbReference>
<dbReference type="GO" id="GO:0005657">
    <property type="term" value="C:replication fork"/>
    <property type="evidence" value="ECO:0007669"/>
    <property type="project" value="TreeGrafter"/>
</dbReference>
<name>A0A1R4AAW5_BABMR</name>
<dbReference type="PROSITE" id="PS50162">
    <property type="entry name" value="RECA_2"/>
    <property type="match status" value="1"/>
</dbReference>
<dbReference type="InterPro" id="IPR027417">
    <property type="entry name" value="P-loop_NTPase"/>
</dbReference>
<keyword evidence="3" id="KW-1185">Reference proteome</keyword>
<evidence type="ECO:0000313" key="3">
    <source>
        <dbReference type="Proteomes" id="UP000002899"/>
    </source>
</evidence>
<dbReference type="Proteomes" id="UP000002899">
    <property type="component" value="Chromosome II"/>
</dbReference>
<dbReference type="GO" id="GO:0000722">
    <property type="term" value="P:telomere maintenance via recombination"/>
    <property type="evidence" value="ECO:0007669"/>
    <property type="project" value="TreeGrafter"/>
</dbReference>
<reference evidence="2 3" key="3">
    <citation type="journal article" date="2016" name="Sci. Rep.">
        <title>Genome-wide diversity and gene expression profiling of Babesia microti isolates identify polymorphic genes that mediate host-pathogen interactions.</title>
        <authorList>
            <person name="Silva J.C."/>
            <person name="Cornillot E."/>
            <person name="McCracken C."/>
            <person name="Usmani-Brown S."/>
            <person name="Dwivedi A."/>
            <person name="Ifeonu O.O."/>
            <person name="Crabtree J."/>
            <person name="Gotia H.T."/>
            <person name="Virji A.Z."/>
            <person name="Reynes C."/>
            <person name="Colinge J."/>
            <person name="Kumar V."/>
            <person name="Lawres L."/>
            <person name="Pazzi J.E."/>
            <person name="Pablo J.V."/>
            <person name="Hung C."/>
            <person name="Brancato J."/>
            <person name="Kumari P."/>
            <person name="Orvis J."/>
            <person name="Tretina K."/>
            <person name="Chibucos M."/>
            <person name="Ott S."/>
            <person name="Sadzewicz L."/>
            <person name="Sengamalay N."/>
            <person name="Shetty A.C."/>
            <person name="Su Q."/>
            <person name="Tallon L."/>
            <person name="Fraser C.M."/>
            <person name="Frutos R."/>
            <person name="Molina D.M."/>
            <person name="Krause P.J."/>
            <person name="Ben Mamoun C."/>
        </authorList>
    </citation>
    <scope>NUCLEOTIDE SEQUENCE [LARGE SCALE GENOMIC DNA]</scope>
    <source>
        <strain evidence="2 3">RI</strain>
    </source>
</reference>
<protein>
    <recommendedName>
        <fullName evidence="1">RecA family profile 1 domain-containing protein</fullName>
    </recommendedName>
</protein>
<dbReference type="GeneID" id="24424516"/>
<accession>A0A1R4AAW5</accession>
<dbReference type="GO" id="GO:0045003">
    <property type="term" value="P:double-strand break repair via synthesis-dependent strand annealing"/>
    <property type="evidence" value="ECO:0007669"/>
    <property type="project" value="TreeGrafter"/>
</dbReference>
<gene>
    <name evidence="2" type="ORF">BMR1_02g03670</name>
</gene>
<dbReference type="Gene3D" id="3.40.50.300">
    <property type="entry name" value="P-loop containing nucleotide triphosphate hydrolases"/>
    <property type="match status" value="1"/>
</dbReference>
<dbReference type="GO" id="GO:0140664">
    <property type="term" value="F:ATP-dependent DNA damage sensor activity"/>
    <property type="evidence" value="ECO:0007669"/>
    <property type="project" value="InterPro"/>
</dbReference>
<reference evidence="2 3" key="1">
    <citation type="journal article" date="2012" name="Nucleic Acids Res.">
        <title>Sequencing of the smallest Apicomplexan genome from the human pathogen Babesia microti.</title>
        <authorList>
            <person name="Cornillot E."/>
            <person name="Hadj-Kaddour K."/>
            <person name="Dassouli A."/>
            <person name="Noel B."/>
            <person name="Ranwez V."/>
            <person name="Vacherie B."/>
            <person name="Augagneur Y."/>
            <person name="Bres V."/>
            <person name="Duclos A."/>
            <person name="Randazzo S."/>
            <person name="Carcy B."/>
            <person name="Debierre-Grockiego F."/>
            <person name="Delbecq S."/>
            <person name="Moubri-Menage K."/>
            <person name="Shams-Eldin H."/>
            <person name="Usmani-Brown S."/>
            <person name="Bringaud F."/>
            <person name="Wincker P."/>
            <person name="Vivares C.P."/>
            <person name="Schwarz R.T."/>
            <person name="Schetters T.P."/>
            <person name="Krause P.J."/>
            <person name="Gorenflot A."/>
            <person name="Berry V."/>
            <person name="Barbe V."/>
            <person name="Ben Mamoun C."/>
        </authorList>
    </citation>
    <scope>NUCLEOTIDE SEQUENCE [LARGE SCALE GENOMIC DNA]</scope>
    <source>
        <strain evidence="2 3">RI</strain>
    </source>
</reference>
<dbReference type="GO" id="GO:0005524">
    <property type="term" value="F:ATP binding"/>
    <property type="evidence" value="ECO:0007669"/>
    <property type="project" value="InterPro"/>
</dbReference>
<dbReference type="VEuPathDB" id="PiroplasmaDB:BMR1_02g03670"/>
<dbReference type="GO" id="GO:0000400">
    <property type="term" value="F:four-way junction DNA binding"/>
    <property type="evidence" value="ECO:0007669"/>
    <property type="project" value="TreeGrafter"/>
</dbReference>
<dbReference type="OrthoDB" id="336321at2759"/>
<sequence length="289" mass="32397">MLSLCEIDTRSIDEIWNHSTTLGPCLKTLNFGCKSLDLTLGGVLAGEIVEFYGDSACGKTQVSLSIIANTLIEDYLANLEGRNVILIYTHSTPPLYRIKHIISSRLNLLLPSANLDPVVNKLLKRLLISTPRDYRELYKLLTEDIFAITISDQIGAVPNLLVIDSISLMRRIEHKESVRRHVALIRSVSRHLKKFAHQRGAAIVVTNQAQTSSKIDGFAIKPPVLGSYWTRSINTRVYLHQYRMHNYDLGISENSKRVAKLIYSSKPLPMHSGTIIFSIGPMGIQDCKD</sequence>
<dbReference type="PANTHER" id="PTHR46487:SF1">
    <property type="entry name" value="DNA REPAIR PROTEIN XRCC3"/>
    <property type="match status" value="1"/>
</dbReference>
<proteinExistence type="predicted"/>
<feature type="domain" description="RecA family profile 1" evidence="1">
    <location>
        <begin position="25"/>
        <end position="209"/>
    </location>
</feature>
<evidence type="ECO:0000313" key="2">
    <source>
        <dbReference type="EMBL" id="SJK86127.1"/>
    </source>
</evidence>
<dbReference type="EMBL" id="FO082872">
    <property type="protein sequence ID" value="SJK86127.1"/>
    <property type="molecule type" value="Genomic_DNA"/>
</dbReference>
<dbReference type="RefSeq" id="XP_021338321.1">
    <property type="nucleotide sequence ID" value="XM_021481712.1"/>
</dbReference>
<dbReference type="GO" id="GO:0090656">
    <property type="term" value="P:t-circle formation"/>
    <property type="evidence" value="ECO:0007669"/>
    <property type="project" value="TreeGrafter"/>
</dbReference>
<evidence type="ECO:0000259" key="1">
    <source>
        <dbReference type="PROSITE" id="PS50162"/>
    </source>
</evidence>
<dbReference type="InterPro" id="IPR013632">
    <property type="entry name" value="Rad51_C"/>
</dbReference>